<evidence type="ECO:0000256" key="9">
    <source>
        <dbReference type="RuleBase" id="RU004320"/>
    </source>
</evidence>
<feature type="binding site" evidence="7">
    <location>
        <position position="15"/>
    </location>
    <ligand>
        <name>tRNA</name>
        <dbReference type="ChEBI" id="CHEBI:17843"/>
    </ligand>
</feature>
<evidence type="ECO:0000256" key="3">
    <source>
        <dbReference type="ARBA" id="ARBA00022801"/>
    </source>
</evidence>
<name>A0A433WA34_9BACT</name>
<comment type="similarity">
    <text evidence="5 7 9">Belongs to the PTH family.</text>
</comment>
<evidence type="ECO:0000313" key="10">
    <source>
        <dbReference type="EMBL" id="NSL90168.1"/>
    </source>
</evidence>
<comment type="subunit">
    <text evidence="7">Monomer.</text>
</comment>
<evidence type="ECO:0000313" key="11">
    <source>
        <dbReference type="Proteomes" id="UP000281028"/>
    </source>
</evidence>
<feature type="binding site" evidence="7">
    <location>
        <position position="112"/>
    </location>
    <ligand>
        <name>tRNA</name>
        <dbReference type="ChEBI" id="CHEBI:17843"/>
    </ligand>
</feature>
<dbReference type="Proteomes" id="UP000281028">
    <property type="component" value="Unassembled WGS sequence"/>
</dbReference>
<dbReference type="EMBL" id="RIAR02000001">
    <property type="protein sequence ID" value="NSL90168.1"/>
    <property type="molecule type" value="Genomic_DNA"/>
</dbReference>
<feature type="site" description="Stabilizes the basic form of H active site to accept a proton" evidence="7">
    <location>
        <position position="91"/>
    </location>
</feature>
<dbReference type="PROSITE" id="PS01196">
    <property type="entry name" value="PEPT_TRNA_HYDROL_2"/>
    <property type="match status" value="1"/>
</dbReference>
<comment type="caution">
    <text evidence="10">The sequence shown here is derived from an EMBL/GenBank/DDBJ whole genome shotgun (WGS) entry which is preliminary data.</text>
</comment>
<dbReference type="PANTHER" id="PTHR17224:SF1">
    <property type="entry name" value="PEPTIDYL-TRNA HYDROLASE"/>
    <property type="match status" value="1"/>
</dbReference>
<dbReference type="AlphaFoldDB" id="A0A433WA34"/>
<dbReference type="SUPFAM" id="SSF53178">
    <property type="entry name" value="Peptidyl-tRNA hydrolase-like"/>
    <property type="match status" value="1"/>
</dbReference>
<reference evidence="10" key="1">
    <citation type="submission" date="2020-05" db="EMBL/GenBank/DDBJ databases">
        <title>Chitinophaga laudate sp. nov., isolated from a tropical peat swamp.</title>
        <authorList>
            <person name="Goh C.B.S."/>
            <person name="Lee M.S."/>
            <person name="Parimannan S."/>
            <person name="Pasbakhsh P."/>
            <person name="Yule C.M."/>
            <person name="Rajandas H."/>
            <person name="Loke S."/>
            <person name="Croft L."/>
            <person name="Tan J.B.L."/>
        </authorList>
    </citation>
    <scope>NUCLEOTIDE SEQUENCE</scope>
    <source>
        <strain evidence="10">Mgbs1</strain>
    </source>
</reference>
<evidence type="ECO:0000256" key="6">
    <source>
        <dbReference type="ARBA" id="ARBA00050038"/>
    </source>
</evidence>
<feature type="active site" description="Proton acceptor" evidence="7">
    <location>
        <position position="20"/>
    </location>
</feature>
<evidence type="ECO:0000256" key="2">
    <source>
        <dbReference type="ARBA" id="ARBA00022555"/>
    </source>
</evidence>
<comment type="function">
    <text evidence="7">Hydrolyzes ribosome-free peptidyl-tRNAs (with 1 or more amino acids incorporated), which drop off the ribosome during protein synthesis, or as a result of ribosome stalling.</text>
</comment>
<evidence type="ECO:0000256" key="7">
    <source>
        <dbReference type="HAMAP-Rule" id="MF_00083"/>
    </source>
</evidence>
<feature type="binding site" evidence="7">
    <location>
        <position position="66"/>
    </location>
    <ligand>
        <name>tRNA</name>
        <dbReference type="ChEBI" id="CHEBI:17843"/>
    </ligand>
</feature>
<dbReference type="Pfam" id="PF01195">
    <property type="entry name" value="Pept_tRNA_hydro"/>
    <property type="match status" value="1"/>
</dbReference>
<keyword evidence="7" id="KW-0963">Cytoplasm</keyword>
<dbReference type="InterPro" id="IPR018171">
    <property type="entry name" value="Pept_tRNA_hydro_CS"/>
</dbReference>
<protein>
    <recommendedName>
        <fullName evidence="6 7">Peptidyl-tRNA hydrolase</fullName>
        <shortName evidence="7">Pth</shortName>
        <ecNumber evidence="1 7">3.1.1.29</ecNumber>
    </recommendedName>
</protein>
<dbReference type="GO" id="GO:0005737">
    <property type="term" value="C:cytoplasm"/>
    <property type="evidence" value="ECO:0007669"/>
    <property type="project" value="UniProtKB-SubCell"/>
</dbReference>
<gene>
    <name evidence="7" type="primary">pth</name>
    <name evidence="10" type="ORF">ECE50_025255</name>
</gene>
<dbReference type="HAMAP" id="MF_00083">
    <property type="entry name" value="Pept_tRNA_hydro_bact"/>
    <property type="match status" value="1"/>
</dbReference>
<dbReference type="OrthoDB" id="9800507at2"/>
<keyword evidence="2 7" id="KW-0820">tRNA-binding</keyword>
<accession>A0A433WA34</accession>
<dbReference type="CDD" id="cd00462">
    <property type="entry name" value="PTH"/>
    <property type="match status" value="1"/>
</dbReference>
<dbReference type="InterPro" id="IPR001328">
    <property type="entry name" value="Pept_tRNA_hydro"/>
</dbReference>
<evidence type="ECO:0000256" key="8">
    <source>
        <dbReference type="RuleBase" id="RU000673"/>
    </source>
</evidence>
<dbReference type="GO" id="GO:0006515">
    <property type="term" value="P:protein quality control for misfolded or incompletely synthesized proteins"/>
    <property type="evidence" value="ECO:0007669"/>
    <property type="project" value="UniProtKB-UniRule"/>
</dbReference>
<dbReference type="InterPro" id="IPR036416">
    <property type="entry name" value="Pept_tRNA_hydro_sf"/>
</dbReference>
<dbReference type="PANTHER" id="PTHR17224">
    <property type="entry name" value="PEPTIDYL-TRNA HYDROLASE"/>
    <property type="match status" value="1"/>
</dbReference>
<sequence>MKYLIAGLGNIGEEYRNTRHNIGFDVADAFVAAHKATFNNDRLAEVAECKWKGKTFIVIKPTTYMNLSGRAIKYWLDKEKIPIENLLVIMDELALPLDVIRLRPGGSDAGHNGLKSIQESLGTNQYPRLRFGIGNNYPKGRQVEFVLGKWKNTEAPIVQEKIEKCSEIIESFASIGLARTMNEYNKLTFPSVK</sequence>
<proteinExistence type="inferred from homology"/>
<organism evidence="10 11">
    <name type="scientific">Chitinophaga solisilvae</name>
    <dbReference type="NCBI Taxonomy" id="1233460"/>
    <lineage>
        <taxon>Bacteria</taxon>
        <taxon>Pseudomonadati</taxon>
        <taxon>Bacteroidota</taxon>
        <taxon>Chitinophagia</taxon>
        <taxon>Chitinophagales</taxon>
        <taxon>Chitinophagaceae</taxon>
        <taxon>Chitinophaga</taxon>
    </lineage>
</organism>
<evidence type="ECO:0000256" key="5">
    <source>
        <dbReference type="ARBA" id="ARBA00038063"/>
    </source>
</evidence>
<dbReference type="GO" id="GO:0000049">
    <property type="term" value="F:tRNA binding"/>
    <property type="evidence" value="ECO:0007669"/>
    <property type="project" value="UniProtKB-UniRule"/>
</dbReference>
<dbReference type="EC" id="3.1.1.29" evidence="1 7"/>
<dbReference type="PROSITE" id="PS01195">
    <property type="entry name" value="PEPT_TRNA_HYDROL_1"/>
    <property type="match status" value="1"/>
</dbReference>
<dbReference type="GO" id="GO:0072344">
    <property type="term" value="P:rescue of stalled ribosome"/>
    <property type="evidence" value="ECO:0007669"/>
    <property type="project" value="UniProtKB-UniRule"/>
</dbReference>
<comment type="subcellular location">
    <subcellularLocation>
        <location evidence="7">Cytoplasm</location>
    </subcellularLocation>
</comment>
<dbReference type="FunFam" id="3.40.50.1470:FF:000001">
    <property type="entry name" value="Peptidyl-tRNA hydrolase"/>
    <property type="match status" value="1"/>
</dbReference>
<dbReference type="NCBIfam" id="TIGR00447">
    <property type="entry name" value="pth"/>
    <property type="match status" value="1"/>
</dbReference>
<keyword evidence="4 7" id="KW-0694">RNA-binding</keyword>
<dbReference type="RefSeq" id="WP_127044154.1">
    <property type="nucleotide sequence ID" value="NZ_JAABOK010000005.1"/>
</dbReference>
<feature type="site" description="Discriminates between blocked and unblocked aminoacyl-tRNA" evidence="7">
    <location>
        <position position="10"/>
    </location>
</feature>
<feature type="binding site" evidence="7">
    <location>
        <position position="64"/>
    </location>
    <ligand>
        <name>tRNA</name>
        <dbReference type="ChEBI" id="CHEBI:17843"/>
    </ligand>
</feature>
<dbReference type="GO" id="GO:0004045">
    <property type="term" value="F:peptidyl-tRNA hydrolase activity"/>
    <property type="evidence" value="ECO:0007669"/>
    <property type="project" value="UniProtKB-UniRule"/>
</dbReference>
<dbReference type="Gene3D" id="3.40.50.1470">
    <property type="entry name" value="Peptidyl-tRNA hydrolase"/>
    <property type="match status" value="1"/>
</dbReference>
<evidence type="ECO:0000256" key="4">
    <source>
        <dbReference type="ARBA" id="ARBA00022884"/>
    </source>
</evidence>
<keyword evidence="3 7" id="KW-0378">Hydrolase</keyword>
<comment type="function">
    <text evidence="7">Catalyzes the release of premature peptidyl moieties from peptidyl-tRNA molecules trapped in stalled 50S ribosomal subunits, and thus maintains levels of free tRNAs and 50S ribosomes.</text>
</comment>
<evidence type="ECO:0000256" key="1">
    <source>
        <dbReference type="ARBA" id="ARBA00013260"/>
    </source>
</evidence>
<comment type="catalytic activity">
    <reaction evidence="7 8">
        <text>an N-acyl-L-alpha-aminoacyl-tRNA + H2O = an N-acyl-L-amino acid + a tRNA + H(+)</text>
        <dbReference type="Rhea" id="RHEA:54448"/>
        <dbReference type="Rhea" id="RHEA-COMP:10123"/>
        <dbReference type="Rhea" id="RHEA-COMP:13883"/>
        <dbReference type="ChEBI" id="CHEBI:15377"/>
        <dbReference type="ChEBI" id="CHEBI:15378"/>
        <dbReference type="ChEBI" id="CHEBI:59874"/>
        <dbReference type="ChEBI" id="CHEBI:78442"/>
        <dbReference type="ChEBI" id="CHEBI:138191"/>
        <dbReference type="EC" id="3.1.1.29"/>
    </reaction>
</comment>
<keyword evidence="11" id="KW-1185">Reference proteome</keyword>